<feature type="domain" description="DNA-binding transcriptional repressor CapW C-terminal dimerisation" evidence="2">
    <location>
        <begin position="197"/>
        <end position="264"/>
    </location>
</feature>
<feature type="domain" description="DNA-binding transcriptional repressor CapW winged helix-turn-helix" evidence="3">
    <location>
        <begin position="10"/>
        <end position="90"/>
    </location>
</feature>
<dbReference type="EMBL" id="PIQA01000004">
    <property type="protein sequence ID" value="RUO64552.1"/>
    <property type="molecule type" value="Genomic_DNA"/>
</dbReference>
<dbReference type="Proteomes" id="UP000288361">
    <property type="component" value="Unassembled WGS sequence"/>
</dbReference>
<evidence type="ECO:0000259" key="3">
    <source>
        <dbReference type="Pfam" id="PF26109"/>
    </source>
</evidence>
<evidence type="ECO:0000259" key="1">
    <source>
        <dbReference type="Pfam" id="PF13280"/>
    </source>
</evidence>
<dbReference type="PANTHER" id="PTHR34580:SF3">
    <property type="entry name" value="PROTEIN PAFB"/>
    <property type="match status" value="1"/>
</dbReference>
<name>A0A432YSJ9_9GAMM</name>
<dbReference type="PIRSF" id="PIRSF015558">
    <property type="entry name" value="Txn_reg_DeoR_prd"/>
    <property type="match status" value="1"/>
</dbReference>
<dbReference type="Pfam" id="PF13280">
    <property type="entry name" value="WYL"/>
    <property type="match status" value="1"/>
</dbReference>
<organism evidence="4 5">
    <name type="scientific">Idiomarina piscisalsi</name>
    <dbReference type="NCBI Taxonomy" id="1096243"/>
    <lineage>
        <taxon>Bacteria</taxon>
        <taxon>Pseudomonadati</taxon>
        <taxon>Pseudomonadota</taxon>
        <taxon>Gammaproteobacteria</taxon>
        <taxon>Alteromonadales</taxon>
        <taxon>Idiomarinaceae</taxon>
        <taxon>Idiomarina</taxon>
    </lineage>
</organism>
<dbReference type="Pfam" id="PF26107">
    <property type="entry name" value="BrxR_CTD"/>
    <property type="match status" value="1"/>
</dbReference>
<dbReference type="InterPro" id="IPR051534">
    <property type="entry name" value="CBASS_pafABC_assoc_protein"/>
</dbReference>
<gene>
    <name evidence="4" type="ORF">CWI73_07625</name>
</gene>
<dbReference type="InterPro" id="IPR059020">
    <property type="entry name" value="CapW_CTD"/>
</dbReference>
<sequence length="271" mass="31097">MTTTALKKWEVQRRLEEIDRQLYWAGSVGRTDLIVRFGISPQQASADLKLYLEKVGQAVRFNGSIKRYVPTEKFQPEFIQPSVEEYINWAGEIGHSITKVPFPSRSVSMAVLQPLTMAIHQRRSIKISYRSLTTPEGMVRRISPHSIAFTGTRYHVRAFCHHSEEFRDFVLGRIIETYAFDDAGPGKEQDDAWNTLIIVRIGPHPELTNAQRTVIEADYAMVDGEAKVHIKQALLLYLLDQFNLFEQESDRPATVQQIILLNPEIRQLARC</sequence>
<feature type="domain" description="WYL" evidence="1">
    <location>
        <begin position="111"/>
        <end position="174"/>
    </location>
</feature>
<dbReference type="Pfam" id="PF26109">
    <property type="entry name" value="WHD_BrxR"/>
    <property type="match status" value="1"/>
</dbReference>
<protein>
    <submittedName>
        <fullName evidence="4">Uncharacterized protein</fullName>
    </submittedName>
</protein>
<evidence type="ECO:0000313" key="4">
    <source>
        <dbReference type="EMBL" id="RUO64552.1"/>
    </source>
</evidence>
<evidence type="ECO:0000259" key="2">
    <source>
        <dbReference type="Pfam" id="PF26107"/>
    </source>
</evidence>
<reference evidence="4 5" key="1">
    <citation type="journal article" date="2011" name="Front. Microbiol.">
        <title>Genomic signatures of strain selection and enhancement in Bacillus atrophaeus var. globigii, a historical biowarfare simulant.</title>
        <authorList>
            <person name="Gibbons H.S."/>
            <person name="Broomall S.M."/>
            <person name="McNew L.A."/>
            <person name="Daligault H."/>
            <person name="Chapman C."/>
            <person name="Bruce D."/>
            <person name="Karavis M."/>
            <person name="Krepps M."/>
            <person name="McGregor P.A."/>
            <person name="Hong C."/>
            <person name="Park K.H."/>
            <person name="Akmal A."/>
            <person name="Feldman A."/>
            <person name="Lin J.S."/>
            <person name="Chang W.E."/>
            <person name="Higgs B.W."/>
            <person name="Demirev P."/>
            <person name="Lindquist J."/>
            <person name="Liem A."/>
            <person name="Fochler E."/>
            <person name="Read T.D."/>
            <person name="Tapia R."/>
            <person name="Johnson S."/>
            <person name="Bishop-Lilly K.A."/>
            <person name="Detter C."/>
            <person name="Han C."/>
            <person name="Sozhamannan S."/>
            <person name="Rosenzweig C.N."/>
            <person name="Skowronski E.W."/>
        </authorList>
    </citation>
    <scope>NUCLEOTIDE SEQUENCE [LARGE SCALE GENOMIC DNA]</scope>
    <source>
        <strain evidence="4 5">TPS4-2</strain>
    </source>
</reference>
<dbReference type="PANTHER" id="PTHR34580">
    <property type="match status" value="1"/>
</dbReference>
<accession>A0A432YSJ9</accession>
<dbReference type="RefSeq" id="WP_126752224.1">
    <property type="nucleotide sequence ID" value="NZ_JBHUMT010000001.1"/>
</dbReference>
<dbReference type="AlphaFoldDB" id="A0A432YSJ9"/>
<dbReference type="InterPro" id="IPR026881">
    <property type="entry name" value="WYL_dom"/>
</dbReference>
<comment type="caution">
    <text evidence="4">The sequence shown here is derived from an EMBL/GenBank/DDBJ whole genome shotgun (WGS) entry which is preliminary data.</text>
</comment>
<dbReference type="InterPro" id="IPR059019">
    <property type="entry name" value="WHD_CapW"/>
</dbReference>
<dbReference type="PROSITE" id="PS52050">
    <property type="entry name" value="WYL"/>
    <property type="match status" value="1"/>
</dbReference>
<dbReference type="InterPro" id="IPR016634">
    <property type="entry name" value="CapW-like"/>
</dbReference>
<evidence type="ECO:0000313" key="5">
    <source>
        <dbReference type="Proteomes" id="UP000288361"/>
    </source>
</evidence>
<proteinExistence type="predicted"/>